<reference evidence="1 2" key="1">
    <citation type="journal article" date="2019" name="Sci. Rep.">
        <title>Orb-weaving spider Araneus ventricosus genome elucidates the spidroin gene catalogue.</title>
        <authorList>
            <person name="Kono N."/>
            <person name="Nakamura H."/>
            <person name="Ohtoshi R."/>
            <person name="Moran D.A.P."/>
            <person name="Shinohara A."/>
            <person name="Yoshida Y."/>
            <person name="Fujiwara M."/>
            <person name="Mori M."/>
            <person name="Tomita M."/>
            <person name="Arakawa K."/>
        </authorList>
    </citation>
    <scope>NUCLEOTIDE SEQUENCE [LARGE SCALE GENOMIC DNA]</scope>
</reference>
<sequence>MPLGRDYNWIPLPTDFLEDIDIWFRKYPSRKEYLIIPSQSAKESYGDNGIEYVEVKRDGDLCTVKGRITPYSAVLVCNESEDVILSVKCAASQGGCKHAVAFLAWVHRRSEEPPVISIKCY</sequence>
<comment type="caution">
    <text evidence="1">The sequence shown here is derived from an EMBL/GenBank/DDBJ whole genome shotgun (WGS) entry which is preliminary data.</text>
</comment>
<dbReference type="Proteomes" id="UP000499080">
    <property type="component" value="Unassembled WGS sequence"/>
</dbReference>
<evidence type="ECO:0000313" key="2">
    <source>
        <dbReference type="Proteomes" id="UP000499080"/>
    </source>
</evidence>
<dbReference type="OrthoDB" id="6765664at2759"/>
<keyword evidence="2" id="KW-1185">Reference proteome</keyword>
<dbReference type="PANTHER" id="PTHR39953:SF1">
    <property type="entry name" value="RE54151P"/>
    <property type="match status" value="1"/>
</dbReference>
<organism evidence="1 2">
    <name type="scientific">Araneus ventricosus</name>
    <name type="common">Orbweaver spider</name>
    <name type="synonym">Epeira ventricosa</name>
    <dbReference type="NCBI Taxonomy" id="182803"/>
    <lineage>
        <taxon>Eukaryota</taxon>
        <taxon>Metazoa</taxon>
        <taxon>Ecdysozoa</taxon>
        <taxon>Arthropoda</taxon>
        <taxon>Chelicerata</taxon>
        <taxon>Arachnida</taxon>
        <taxon>Araneae</taxon>
        <taxon>Araneomorphae</taxon>
        <taxon>Entelegynae</taxon>
        <taxon>Araneoidea</taxon>
        <taxon>Araneidae</taxon>
        <taxon>Araneus</taxon>
    </lineage>
</organism>
<name>A0A4Y2SLD0_ARAVE</name>
<proteinExistence type="predicted"/>
<dbReference type="PANTHER" id="PTHR39953">
    <property type="entry name" value="RE54151P"/>
    <property type="match status" value="1"/>
</dbReference>
<evidence type="ECO:0008006" key="3">
    <source>
        <dbReference type="Google" id="ProtNLM"/>
    </source>
</evidence>
<protein>
    <recommendedName>
        <fullName evidence="3">SWIM-type domain-containing protein</fullName>
    </recommendedName>
</protein>
<dbReference type="AlphaFoldDB" id="A0A4Y2SLD0"/>
<accession>A0A4Y2SLD0</accession>
<gene>
    <name evidence="1" type="ORF">AVEN_170574_1</name>
</gene>
<dbReference type="EMBL" id="BGPR01022264">
    <property type="protein sequence ID" value="GBN88416.1"/>
    <property type="molecule type" value="Genomic_DNA"/>
</dbReference>
<evidence type="ECO:0000313" key="1">
    <source>
        <dbReference type="EMBL" id="GBN88416.1"/>
    </source>
</evidence>